<accession>A0AAJ0ELM5</accession>
<feature type="chain" id="PRO_5042508095" description="LysM domain-containing protein" evidence="4">
    <location>
        <begin position="21"/>
        <end position="504"/>
    </location>
</feature>
<dbReference type="Gene3D" id="3.10.350.10">
    <property type="entry name" value="LysM domain"/>
    <property type="match status" value="1"/>
</dbReference>
<comment type="similarity">
    <text evidence="3">Belongs to the secreted LysM effector family.</text>
</comment>
<evidence type="ECO:0000256" key="4">
    <source>
        <dbReference type="SAM" id="SignalP"/>
    </source>
</evidence>
<dbReference type="GeneID" id="85457650"/>
<evidence type="ECO:0000313" key="6">
    <source>
        <dbReference type="EMBL" id="KAK1657720.1"/>
    </source>
</evidence>
<gene>
    <name evidence="6" type="ORF">BDP55DRAFT_638534</name>
</gene>
<dbReference type="EMBL" id="JAHMHR010000086">
    <property type="protein sequence ID" value="KAK1657720.1"/>
    <property type="molecule type" value="Genomic_DNA"/>
</dbReference>
<proteinExistence type="inferred from homology"/>
<dbReference type="AlphaFoldDB" id="A0AAJ0ELM5"/>
<keyword evidence="1" id="KW-0147">Chitin-binding</keyword>
<dbReference type="PANTHER" id="PTHR34997">
    <property type="entry name" value="AM15"/>
    <property type="match status" value="1"/>
</dbReference>
<reference evidence="6" key="1">
    <citation type="submission" date="2021-06" db="EMBL/GenBank/DDBJ databases">
        <title>Comparative genomics, transcriptomics and evolutionary studies reveal genomic signatures of adaptation to plant cell wall in hemibiotrophic fungi.</title>
        <authorList>
            <consortium name="DOE Joint Genome Institute"/>
            <person name="Baroncelli R."/>
            <person name="Diaz J.F."/>
            <person name="Benocci T."/>
            <person name="Peng M."/>
            <person name="Battaglia E."/>
            <person name="Haridas S."/>
            <person name="Andreopoulos W."/>
            <person name="Labutti K."/>
            <person name="Pangilinan J."/>
            <person name="Floch G.L."/>
            <person name="Makela M.R."/>
            <person name="Henrissat B."/>
            <person name="Grigoriev I.V."/>
            <person name="Crouch J.A."/>
            <person name="De Vries R.P."/>
            <person name="Sukno S.A."/>
            <person name="Thon M.R."/>
        </authorList>
    </citation>
    <scope>NUCLEOTIDE SEQUENCE</scope>
    <source>
        <strain evidence="6">CBS 193.32</strain>
    </source>
</reference>
<organism evidence="6 7">
    <name type="scientific">Colletotrichum godetiae</name>
    <dbReference type="NCBI Taxonomy" id="1209918"/>
    <lineage>
        <taxon>Eukaryota</taxon>
        <taxon>Fungi</taxon>
        <taxon>Dikarya</taxon>
        <taxon>Ascomycota</taxon>
        <taxon>Pezizomycotina</taxon>
        <taxon>Sordariomycetes</taxon>
        <taxon>Hypocreomycetidae</taxon>
        <taxon>Glomerellales</taxon>
        <taxon>Glomerellaceae</taxon>
        <taxon>Colletotrichum</taxon>
        <taxon>Colletotrichum acutatum species complex</taxon>
    </lineage>
</organism>
<dbReference type="PROSITE" id="PS51782">
    <property type="entry name" value="LYSM"/>
    <property type="match status" value="1"/>
</dbReference>
<dbReference type="GO" id="GO:0008061">
    <property type="term" value="F:chitin binding"/>
    <property type="evidence" value="ECO:0007669"/>
    <property type="project" value="UniProtKB-KW"/>
</dbReference>
<sequence>MRVLAGFLALTASHIPMAVGLVYLANLTNTPEGLSSSCIQVLNQGVDSFYETDAVLESLCTTACTTALTTYQRRIAGACGTSRYTNHEEWSYLATYDFQERYEAYQAVCLQDLSGRRCNAAIRDALHIDPEAMTTSAAPEPTLACDNCFLSSIALRIQQPLATDELMVSKLSSLTASYGSTTIAITTPVESTWAVPPTSEPTSTPECLGTTYTIQSGDTCLSISKSREISTSQLLAANHLPAFCSNFPRTGTICIPDNISCKTFEMVKGDKCRDVASKNDISWTQACEHIDNFASRGYILCASNPGGSWVHLFPEDEVDMPSPKTTAIHPTPTVDFETFEAMPSPTRADLLPNLGALKPLANGTLKDCANYAEAPIELNGTITYDCLDVAEIYDINVDEFEQWNPDLSITPGLESACELQGGYRYCVAPDERRWPDMTDYCIRETIVEPGWSCADYAFWFGINPRDLNEWNPNIGEECENFRARMLNFYGYMFCTGVKHFRPKG</sequence>
<evidence type="ECO:0000313" key="7">
    <source>
        <dbReference type="Proteomes" id="UP001224890"/>
    </source>
</evidence>
<dbReference type="CDD" id="cd00118">
    <property type="entry name" value="LysM"/>
    <property type="match status" value="1"/>
</dbReference>
<evidence type="ECO:0000256" key="1">
    <source>
        <dbReference type="ARBA" id="ARBA00022669"/>
    </source>
</evidence>
<keyword evidence="2" id="KW-0843">Virulence</keyword>
<evidence type="ECO:0000256" key="2">
    <source>
        <dbReference type="ARBA" id="ARBA00023026"/>
    </source>
</evidence>
<dbReference type="SUPFAM" id="SSF54106">
    <property type="entry name" value="LysM domain"/>
    <property type="match status" value="1"/>
</dbReference>
<dbReference type="InterPro" id="IPR052210">
    <property type="entry name" value="LysM1-like"/>
</dbReference>
<dbReference type="Pfam" id="PF01476">
    <property type="entry name" value="LysM"/>
    <property type="match status" value="1"/>
</dbReference>
<keyword evidence="4" id="KW-0732">Signal</keyword>
<dbReference type="RefSeq" id="XP_060422484.1">
    <property type="nucleotide sequence ID" value="XM_060573124.1"/>
</dbReference>
<evidence type="ECO:0000256" key="3">
    <source>
        <dbReference type="ARBA" id="ARBA00044955"/>
    </source>
</evidence>
<comment type="caution">
    <text evidence="6">The sequence shown here is derived from an EMBL/GenBank/DDBJ whole genome shotgun (WGS) entry which is preliminary data.</text>
</comment>
<keyword evidence="7" id="KW-1185">Reference proteome</keyword>
<dbReference type="Proteomes" id="UP001224890">
    <property type="component" value="Unassembled WGS sequence"/>
</dbReference>
<feature type="domain" description="LysM" evidence="5">
    <location>
        <begin position="210"/>
        <end position="255"/>
    </location>
</feature>
<dbReference type="InterPro" id="IPR018392">
    <property type="entry name" value="LysM"/>
</dbReference>
<feature type="signal peptide" evidence="4">
    <location>
        <begin position="1"/>
        <end position="20"/>
    </location>
</feature>
<protein>
    <recommendedName>
        <fullName evidence="5">LysM domain-containing protein</fullName>
    </recommendedName>
</protein>
<dbReference type="PANTHER" id="PTHR34997:SF1">
    <property type="entry name" value="PEPTIDOGLYCAN-BINDING LYSIN DOMAIN"/>
    <property type="match status" value="1"/>
</dbReference>
<name>A0AAJ0ELM5_9PEZI</name>
<evidence type="ECO:0000259" key="5">
    <source>
        <dbReference type="PROSITE" id="PS51782"/>
    </source>
</evidence>
<dbReference type="InterPro" id="IPR036779">
    <property type="entry name" value="LysM_dom_sf"/>
</dbReference>